<proteinExistence type="inferred from homology"/>
<evidence type="ECO:0000313" key="13">
    <source>
        <dbReference type="Proteomes" id="UP001055460"/>
    </source>
</evidence>
<evidence type="ECO:0000256" key="3">
    <source>
        <dbReference type="ARBA" id="ARBA00022448"/>
    </source>
</evidence>
<evidence type="ECO:0000256" key="6">
    <source>
        <dbReference type="ARBA" id="ARBA00022737"/>
    </source>
</evidence>
<dbReference type="Proteomes" id="UP001055460">
    <property type="component" value="Plasmid pB"/>
</dbReference>
<name>A0A9Q8YFS3_ENSAD</name>
<evidence type="ECO:0000256" key="2">
    <source>
        <dbReference type="ARBA" id="ARBA00005417"/>
    </source>
</evidence>
<evidence type="ECO:0000256" key="7">
    <source>
        <dbReference type="ARBA" id="ARBA00022741"/>
    </source>
</evidence>
<dbReference type="InterPro" id="IPR050107">
    <property type="entry name" value="ABC_carbohydrate_import_ATPase"/>
</dbReference>
<keyword evidence="12" id="KW-0614">Plasmid</keyword>
<keyword evidence="9" id="KW-1278">Translocase</keyword>
<comment type="similarity">
    <text evidence="2">Belongs to the ABC transporter superfamily.</text>
</comment>
<keyword evidence="3" id="KW-0813">Transport</keyword>
<dbReference type="RefSeq" id="WP_060520133.1">
    <property type="nucleotide sequence ID" value="NZ_CP098809.1"/>
</dbReference>
<dbReference type="PANTHER" id="PTHR43790:SF9">
    <property type="entry name" value="GALACTOFURANOSE TRANSPORTER ATP-BINDING PROTEIN YTFR"/>
    <property type="match status" value="1"/>
</dbReference>
<dbReference type="InterPro" id="IPR003593">
    <property type="entry name" value="AAA+_ATPase"/>
</dbReference>
<geneLocation type="plasmid" evidence="12 13">
    <name>pB</name>
</geneLocation>
<evidence type="ECO:0000313" key="12">
    <source>
        <dbReference type="EMBL" id="USJ27736.1"/>
    </source>
</evidence>
<dbReference type="PROSITE" id="PS50893">
    <property type="entry name" value="ABC_TRANSPORTER_2"/>
    <property type="match status" value="1"/>
</dbReference>
<dbReference type="GO" id="GO:0005886">
    <property type="term" value="C:plasma membrane"/>
    <property type="evidence" value="ECO:0007669"/>
    <property type="project" value="UniProtKB-SubCell"/>
</dbReference>
<keyword evidence="4" id="KW-1003">Cell membrane</keyword>
<keyword evidence="6" id="KW-0677">Repeat</keyword>
<gene>
    <name evidence="12" type="ORF">NE863_27945</name>
</gene>
<feature type="domain" description="ABC transporter" evidence="11">
    <location>
        <begin position="6"/>
        <end position="243"/>
    </location>
</feature>
<dbReference type="CDD" id="cd03216">
    <property type="entry name" value="ABC_Carb_Monos_I"/>
    <property type="match status" value="1"/>
</dbReference>
<dbReference type="InterPro" id="IPR027417">
    <property type="entry name" value="P-loop_NTPase"/>
</dbReference>
<evidence type="ECO:0000256" key="10">
    <source>
        <dbReference type="ARBA" id="ARBA00023136"/>
    </source>
</evidence>
<evidence type="ECO:0000256" key="8">
    <source>
        <dbReference type="ARBA" id="ARBA00022840"/>
    </source>
</evidence>
<dbReference type="InterPro" id="IPR003439">
    <property type="entry name" value="ABC_transporter-like_ATP-bd"/>
</dbReference>
<dbReference type="PANTHER" id="PTHR43790">
    <property type="entry name" value="CARBOHYDRATE TRANSPORT ATP-BINDING PROTEIN MG119-RELATED"/>
    <property type="match status" value="1"/>
</dbReference>
<accession>A0A9Q8YFS3</accession>
<dbReference type="GO" id="GO:0016887">
    <property type="term" value="F:ATP hydrolysis activity"/>
    <property type="evidence" value="ECO:0007669"/>
    <property type="project" value="InterPro"/>
</dbReference>
<keyword evidence="7" id="KW-0547">Nucleotide-binding</keyword>
<evidence type="ECO:0000256" key="9">
    <source>
        <dbReference type="ARBA" id="ARBA00022967"/>
    </source>
</evidence>
<sequence length="253" mass="27430">MTTPLLEARNVNKAFGGVHAVENVSVSLMPGEVVALLGHNGAGKSTFIKMLSGVFPADSGEILIDGKPVDIRSPHDAQELGIETIHQTLALADNLDAVSNLFLGREQTDRFGFLDTEAMEHGARQTIERMRLRIPSLNASVRSMSGGQRQAVAIARALHFNARILIMDEPTAALGPEETKNVGLLIQELKRQGLGIFLISHDMHDVFQLSDRITVMKSGRVVGSYPTKELTQDDALEMIILGRKPARFAAATA</sequence>
<comment type="subcellular location">
    <subcellularLocation>
        <location evidence="1">Cell membrane</location>
        <topology evidence="1">Peripheral membrane protein</topology>
    </subcellularLocation>
</comment>
<reference evidence="12" key="1">
    <citation type="submission" date="2022-06" db="EMBL/GenBank/DDBJ databases">
        <title>Physiological and biochemical characterization and genomic elucidation of a strain of the genus Ensifer adhaerens M8 that combines arsenic oxidation and chromium reduction.</title>
        <authorList>
            <person name="Li X."/>
            <person name="Yu c."/>
        </authorList>
    </citation>
    <scope>NUCLEOTIDE SEQUENCE</scope>
    <source>
        <strain evidence="12">M8</strain>
        <plasmid evidence="12">pB</plasmid>
    </source>
</reference>
<dbReference type="Gene3D" id="3.40.50.300">
    <property type="entry name" value="P-loop containing nucleotide triphosphate hydrolases"/>
    <property type="match status" value="1"/>
</dbReference>
<keyword evidence="10" id="KW-0472">Membrane</keyword>
<dbReference type="EMBL" id="CP098809">
    <property type="protein sequence ID" value="USJ27736.1"/>
    <property type="molecule type" value="Genomic_DNA"/>
</dbReference>
<dbReference type="GO" id="GO:0005524">
    <property type="term" value="F:ATP binding"/>
    <property type="evidence" value="ECO:0007669"/>
    <property type="project" value="UniProtKB-KW"/>
</dbReference>
<dbReference type="AlphaFoldDB" id="A0A9Q8YFS3"/>
<protein>
    <submittedName>
        <fullName evidence="12">ATP-binding cassette domain-containing protein</fullName>
    </submittedName>
</protein>
<dbReference type="SUPFAM" id="SSF52540">
    <property type="entry name" value="P-loop containing nucleoside triphosphate hydrolases"/>
    <property type="match status" value="1"/>
</dbReference>
<dbReference type="SMART" id="SM00382">
    <property type="entry name" value="AAA"/>
    <property type="match status" value="1"/>
</dbReference>
<dbReference type="InterPro" id="IPR017871">
    <property type="entry name" value="ABC_transporter-like_CS"/>
</dbReference>
<dbReference type="PROSITE" id="PS00211">
    <property type="entry name" value="ABC_TRANSPORTER_1"/>
    <property type="match status" value="1"/>
</dbReference>
<evidence type="ECO:0000256" key="5">
    <source>
        <dbReference type="ARBA" id="ARBA00022597"/>
    </source>
</evidence>
<dbReference type="FunFam" id="3.40.50.300:FF:000127">
    <property type="entry name" value="Ribose import ATP-binding protein RbsA"/>
    <property type="match status" value="1"/>
</dbReference>
<keyword evidence="5" id="KW-0762">Sugar transport</keyword>
<organism evidence="12 13">
    <name type="scientific">Ensifer adhaerens</name>
    <name type="common">Sinorhizobium morelense</name>
    <dbReference type="NCBI Taxonomy" id="106592"/>
    <lineage>
        <taxon>Bacteria</taxon>
        <taxon>Pseudomonadati</taxon>
        <taxon>Pseudomonadota</taxon>
        <taxon>Alphaproteobacteria</taxon>
        <taxon>Hyphomicrobiales</taxon>
        <taxon>Rhizobiaceae</taxon>
        <taxon>Sinorhizobium/Ensifer group</taxon>
        <taxon>Ensifer</taxon>
    </lineage>
</organism>
<evidence type="ECO:0000259" key="11">
    <source>
        <dbReference type="PROSITE" id="PS50893"/>
    </source>
</evidence>
<evidence type="ECO:0000256" key="1">
    <source>
        <dbReference type="ARBA" id="ARBA00004202"/>
    </source>
</evidence>
<dbReference type="Pfam" id="PF00005">
    <property type="entry name" value="ABC_tran"/>
    <property type="match status" value="1"/>
</dbReference>
<evidence type="ECO:0000256" key="4">
    <source>
        <dbReference type="ARBA" id="ARBA00022475"/>
    </source>
</evidence>
<keyword evidence="8 12" id="KW-0067">ATP-binding</keyword>